<sequence>MLWRRIKFGSLKLENKPGRYGWVLIKELQTVKRGKIHSCSLNCPTEIG</sequence>
<organism evidence="1">
    <name type="scientific">Arundo donax</name>
    <name type="common">Giant reed</name>
    <name type="synonym">Donax arundinaceus</name>
    <dbReference type="NCBI Taxonomy" id="35708"/>
    <lineage>
        <taxon>Eukaryota</taxon>
        <taxon>Viridiplantae</taxon>
        <taxon>Streptophyta</taxon>
        <taxon>Embryophyta</taxon>
        <taxon>Tracheophyta</taxon>
        <taxon>Spermatophyta</taxon>
        <taxon>Magnoliopsida</taxon>
        <taxon>Liliopsida</taxon>
        <taxon>Poales</taxon>
        <taxon>Poaceae</taxon>
        <taxon>PACMAD clade</taxon>
        <taxon>Arundinoideae</taxon>
        <taxon>Arundineae</taxon>
        <taxon>Arundo</taxon>
    </lineage>
</organism>
<protein>
    <submittedName>
        <fullName evidence="1">Uncharacterized protein</fullName>
    </submittedName>
</protein>
<dbReference type="AlphaFoldDB" id="A0A0A8ZB58"/>
<reference evidence="1" key="2">
    <citation type="journal article" date="2015" name="Data Brief">
        <title>Shoot transcriptome of the giant reed, Arundo donax.</title>
        <authorList>
            <person name="Barrero R.A."/>
            <person name="Guerrero F.D."/>
            <person name="Moolhuijzen P."/>
            <person name="Goolsby J.A."/>
            <person name="Tidwell J."/>
            <person name="Bellgard S.E."/>
            <person name="Bellgard M.I."/>
        </authorList>
    </citation>
    <scope>NUCLEOTIDE SEQUENCE</scope>
    <source>
        <tissue evidence="1">Shoot tissue taken approximately 20 cm above the soil surface</tissue>
    </source>
</reference>
<proteinExistence type="predicted"/>
<accession>A0A0A8ZB58</accession>
<dbReference type="EMBL" id="GBRH01261296">
    <property type="protein sequence ID" value="JAD36599.1"/>
    <property type="molecule type" value="Transcribed_RNA"/>
</dbReference>
<reference evidence="1" key="1">
    <citation type="submission" date="2014-09" db="EMBL/GenBank/DDBJ databases">
        <authorList>
            <person name="Magalhaes I.L.F."/>
            <person name="Oliveira U."/>
            <person name="Santos F.R."/>
            <person name="Vidigal T.H.D.A."/>
            <person name="Brescovit A.D."/>
            <person name="Santos A.J."/>
        </authorList>
    </citation>
    <scope>NUCLEOTIDE SEQUENCE</scope>
    <source>
        <tissue evidence="1">Shoot tissue taken approximately 20 cm above the soil surface</tissue>
    </source>
</reference>
<evidence type="ECO:0000313" key="1">
    <source>
        <dbReference type="EMBL" id="JAD36599.1"/>
    </source>
</evidence>
<name>A0A0A8ZB58_ARUDO</name>